<reference evidence="1 2" key="1">
    <citation type="journal article" date="2016" name="Nat. Commun.">
        <title>Thousands of microbial genomes shed light on interconnected biogeochemical processes in an aquifer system.</title>
        <authorList>
            <person name="Anantharaman K."/>
            <person name="Brown C.T."/>
            <person name="Hug L.A."/>
            <person name="Sharon I."/>
            <person name="Castelle C.J."/>
            <person name="Probst A.J."/>
            <person name="Thomas B.C."/>
            <person name="Singh A."/>
            <person name="Wilkins M.J."/>
            <person name="Karaoz U."/>
            <person name="Brodie E.L."/>
            <person name="Williams K.H."/>
            <person name="Hubbard S.S."/>
            <person name="Banfield J.F."/>
        </authorList>
    </citation>
    <scope>NUCLEOTIDE SEQUENCE [LARGE SCALE GENOMIC DNA]</scope>
</reference>
<proteinExistence type="predicted"/>
<name>A0A1G2I5A9_9BACT</name>
<protein>
    <recommendedName>
        <fullName evidence="3">CYTH domain-containing protein</fullName>
    </recommendedName>
</protein>
<dbReference type="STRING" id="1802207.A3D44_00885"/>
<accession>A0A1G2I5A9</accession>
<dbReference type="Proteomes" id="UP000178820">
    <property type="component" value="Unassembled WGS sequence"/>
</dbReference>
<comment type="caution">
    <text evidence="1">The sequence shown here is derived from an EMBL/GenBank/DDBJ whole genome shotgun (WGS) entry which is preliminary data.</text>
</comment>
<evidence type="ECO:0008006" key="3">
    <source>
        <dbReference type="Google" id="ProtNLM"/>
    </source>
</evidence>
<organism evidence="1 2">
    <name type="scientific">Candidatus Staskawiczbacteria bacterium RIFCSPHIGHO2_02_FULL_42_22</name>
    <dbReference type="NCBI Taxonomy" id="1802207"/>
    <lineage>
        <taxon>Bacteria</taxon>
        <taxon>Candidatus Staskawicziibacteriota</taxon>
    </lineage>
</organism>
<evidence type="ECO:0000313" key="1">
    <source>
        <dbReference type="EMBL" id="OGZ69228.1"/>
    </source>
</evidence>
<dbReference type="EMBL" id="MHOT01000013">
    <property type="protein sequence ID" value="OGZ69228.1"/>
    <property type="molecule type" value="Genomic_DNA"/>
</dbReference>
<evidence type="ECO:0000313" key="2">
    <source>
        <dbReference type="Proteomes" id="UP000178820"/>
    </source>
</evidence>
<gene>
    <name evidence="1" type="ORF">A3D44_00885</name>
</gene>
<sequence length="62" mass="7039">MSQEIETKVLDINVAAIKNKLAELGAQKIQETRLSVDWYQAKGEKEGAANWFLRITDLPHID</sequence>
<dbReference type="AlphaFoldDB" id="A0A1G2I5A9"/>